<feature type="compositionally biased region" description="Polar residues" evidence="3">
    <location>
        <begin position="133"/>
        <end position="142"/>
    </location>
</feature>
<dbReference type="InterPro" id="IPR011009">
    <property type="entry name" value="Kinase-like_dom_sf"/>
</dbReference>
<organism evidence="4 5">
    <name type="scientific">Eleusine coracana subsp. coracana</name>
    <dbReference type="NCBI Taxonomy" id="191504"/>
    <lineage>
        <taxon>Eukaryota</taxon>
        <taxon>Viridiplantae</taxon>
        <taxon>Streptophyta</taxon>
        <taxon>Embryophyta</taxon>
        <taxon>Tracheophyta</taxon>
        <taxon>Spermatophyta</taxon>
        <taxon>Magnoliopsida</taxon>
        <taxon>Liliopsida</taxon>
        <taxon>Poales</taxon>
        <taxon>Poaceae</taxon>
        <taxon>PACMAD clade</taxon>
        <taxon>Chloridoideae</taxon>
        <taxon>Cynodonteae</taxon>
        <taxon>Eleusininae</taxon>
        <taxon>Eleusine</taxon>
    </lineage>
</organism>
<evidence type="ECO:0000256" key="1">
    <source>
        <dbReference type="ARBA" id="ARBA00022741"/>
    </source>
</evidence>
<dbReference type="Gene3D" id="1.10.510.10">
    <property type="entry name" value="Transferase(Phosphotransferase) domain 1"/>
    <property type="match status" value="1"/>
</dbReference>
<proteinExistence type="predicted"/>
<dbReference type="GO" id="GO:0005524">
    <property type="term" value="F:ATP binding"/>
    <property type="evidence" value="ECO:0007669"/>
    <property type="project" value="UniProtKB-KW"/>
</dbReference>
<dbReference type="PANTHER" id="PTHR27005:SF145">
    <property type="entry name" value="OS10G0142600 PROTEIN"/>
    <property type="match status" value="1"/>
</dbReference>
<dbReference type="GO" id="GO:0007166">
    <property type="term" value="P:cell surface receptor signaling pathway"/>
    <property type="evidence" value="ECO:0007669"/>
    <property type="project" value="InterPro"/>
</dbReference>
<dbReference type="InterPro" id="IPR045274">
    <property type="entry name" value="WAK-like"/>
</dbReference>
<feature type="region of interest" description="Disordered" evidence="3">
    <location>
        <begin position="108"/>
        <end position="142"/>
    </location>
</feature>
<dbReference type="PANTHER" id="PTHR27005">
    <property type="entry name" value="WALL-ASSOCIATED RECEPTOR KINASE-LIKE 21"/>
    <property type="match status" value="1"/>
</dbReference>
<comment type="caution">
    <text evidence="4">The sequence shown here is derived from an EMBL/GenBank/DDBJ whole genome shotgun (WGS) entry which is preliminary data.</text>
</comment>
<gene>
    <name evidence="4" type="primary">gb13087</name>
    <name evidence="4" type="ORF">PR202_gb13087</name>
</gene>
<accession>A0AAV5ERK8</accession>
<evidence type="ECO:0000256" key="2">
    <source>
        <dbReference type="ARBA" id="ARBA00022840"/>
    </source>
</evidence>
<feature type="compositionally biased region" description="Basic and acidic residues" evidence="3">
    <location>
        <begin position="108"/>
        <end position="132"/>
    </location>
</feature>
<keyword evidence="5" id="KW-1185">Reference proteome</keyword>
<dbReference type="AlphaFoldDB" id="A0AAV5ERK8"/>
<protein>
    <recommendedName>
        <fullName evidence="6">Protein kinase domain-containing protein</fullName>
    </recommendedName>
</protein>
<evidence type="ECO:0000256" key="3">
    <source>
        <dbReference type="SAM" id="MobiDB-lite"/>
    </source>
</evidence>
<reference evidence="4" key="1">
    <citation type="journal article" date="2018" name="DNA Res.">
        <title>Multiple hybrid de novo genome assembly of finger millet, an orphan allotetraploid crop.</title>
        <authorList>
            <person name="Hatakeyama M."/>
            <person name="Aluri S."/>
            <person name="Balachadran M.T."/>
            <person name="Sivarajan S.R."/>
            <person name="Patrignani A."/>
            <person name="Gruter S."/>
            <person name="Poveda L."/>
            <person name="Shimizu-Inatsugi R."/>
            <person name="Baeten J."/>
            <person name="Francoijs K.J."/>
            <person name="Nataraja K.N."/>
            <person name="Reddy Y.A.N."/>
            <person name="Phadnis S."/>
            <person name="Ravikumar R.L."/>
            <person name="Schlapbach R."/>
            <person name="Sreeman S.M."/>
            <person name="Shimizu K.K."/>
        </authorList>
    </citation>
    <scope>NUCLEOTIDE SEQUENCE</scope>
</reference>
<sequence>MDPVLLKKGRQTPANDVYSFGVVLLELITRKAIEPDHSSGECTLVAKFRLVSEEESRWREMLDQDITAEDDLPVLEGIVRLAIKCLADENRPDMAEVARQLAVLKKDWKDGKKNSQTGHHPEETTADDDAKSTVRSPSASQT</sequence>
<dbReference type="GO" id="GO:0005886">
    <property type="term" value="C:plasma membrane"/>
    <property type="evidence" value="ECO:0007669"/>
    <property type="project" value="TreeGrafter"/>
</dbReference>
<dbReference type="Proteomes" id="UP001054889">
    <property type="component" value="Unassembled WGS sequence"/>
</dbReference>
<name>A0AAV5ERK8_ELECO</name>
<dbReference type="GO" id="GO:0004674">
    <property type="term" value="F:protein serine/threonine kinase activity"/>
    <property type="evidence" value="ECO:0007669"/>
    <property type="project" value="TreeGrafter"/>
</dbReference>
<dbReference type="EMBL" id="BQKI01000078">
    <property type="protein sequence ID" value="GJN25280.1"/>
    <property type="molecule type" value="Genomic_DNA"/>
</dbReference>
<keyword evidence="2" id="KW-0067">ATP-binding</keyword>
<evidence type="ECO:0000313" key="4">
    <source>
        <dbReference type="EMBL" id="GJN25280.1"/>
    </source>
</evidence>
<dbReference type="SUPFAM" id="SSF56112">
    <property type="entry name" value="Protein kinase-like (PK-like)"/>
    <property type="match status" value="1"/>
</dbReference>
<reference evidence="4" key="2">
    <citation type="submission" date="2021-12" db="EMBL/GenBank/DDBJ databases">
        <title>Resequencing data analysis of finger millet.</title>
        <authorList>
            <person name="Hatakeyama M."/>
            <person name="Aluri S."/>
            <person name="Balachadran M.T."/>
            <person name="Sivarajan S.R."/>
            <person name="Poveda L."/>
            <person name="Shimizu-Inatsugi R."/>
            <person name="Schlapbach R."/>
            <person name="Sreeman S.M."/>
            <person name="Shimizu K.K."/>
        </authorList>
    </citation>
    <scope>NUCLEOTIDE SEQUENCE</scope>
</reference>
<evidence type="ECO:0008006" key="6">
    <source>
        <dbReference type="Google" id="ProtNLM"/>
    </source>
</evidence>
<evidence type="ECO:0000313" key="5">
    <source>
        <dbReference type="Proteomes" id="UP001054889"/>
    </source>
</evidence>
<keyword evidence="1" id="KW-0547">Nucleotide-binding</keyword>